<reference evidence="1" key="1">
    <citation type="journal article" date="2014" name="Front. Microbiol.">
        <title>High frequency of phylogenetically diverse reductive dehalogenase-homologous genes in deep subseafloor sedimentary metagenomes.</title>
        <authorList>
            <person name="Kawai M."/>
            <person name="Futagami T."/>
            <person name="Toyoda A."/>
            <person name="Takaki Y."/>
            <person name="Nishi S."/>
            <person name="Hori S."/>
            <person name="Arai W."/>
            <person name="Tsubouchi T."/>
            <person name="Morono Y."/>
            <person name="Uchiyama I."/>
            <person name="Ito T."/>
            <person name="Fujiyama A."/>
            <person name="Inagaki F."/>
            <person name="Takami H."/>
        </authorList>
    </citation>
    <scope>NUCLEOTIDE SEQUENCE</scope>
    <source>
        <strain evidence="1">Expedition CK06-06</strain>
    </source>
</reference>
<sequence length="86" mass="9853">PGKTISFHLMRKYIRGYDKLFGPFFRRYYIILPQSDRNAVNAVKQRIYKLAEEHNWGGLSIGEAVYDEDGKSAQALLDTAISRLSS</sequence>
<feature type="non-terminal residue" evidence="1">
    <location>
        <position position="1"/>
    </location>
</feature>
<organism evidence="1">
    <name type="scientific">marine sediment metagenome</name>
    <dbReference type="NCBI Taxonomy" id="412755"/>
    <lineage>
        <taxon>unclassified sequences</taxon>
        <taxon>metagenomes</taxon>
        <taxon>ecological metagenomes</taxon>
    </lineage>
</organism>
<proteinExistence type="predicted"/>
<name>X1S930_9ZZZZ</name>
<accession>X1S930</accession>
<comment type="caution">
    <text evidence="1">The sequence shown here is derived from an EMBL/GenBank/DDBJ whole genome shotgun (WGS) entry which is preliminary data.</text>
</comment>
<dbReference type="AlphaFoldDB" id="X1S930"/>
<gene>
    <name evidence="1" type="ORF">S12H4_16041</name>
</gene>
<dbReference type="EMBL" id="BARW01007741">
    <property type="protein sequence ID" value="GAI75611.1"/>
    <property type="molecule type" value="Genomic_DNA"/>
</dbReference>
<evidence type="ECO:0000313" key="1">
    <source>
        <dbReference type="EMBL" id="GAI75611.1"/>
    </source>
</evidence>
<protein>
    <submittedName>
        <fullName evidence="1">Uncharacterized protein</fullName>
    </submittedName>
</protein>